<dbReference type="OrthoDB" id="1001962at2759"/>
<protein>
    <submittedName>
        <fullName evidence="1">Uncharacterized protein</fullName>
    </submittedName>
</protein>
<dbReference type="AlphaFoldDB" id="A0A7J9MFX0"/>
<name>A0A7J9MFX0_GOSSC</name>
<evidence type="ECO:0000313" key="2">
    <source>
        <dbReference type="Proteomes" id="UP000593576"/>
    </source>
</evidence>
<dbReference type="Proteomes" id="UP000593576">
    <property type="component" value="Unassembled WGS sequence"/>
</dbReference>
<reference evidence="1 2" key="1">
    <citation type="journal article" date="2019" name="Genome Biol. Evol.">
        <title>Insights into the evolution of the New World diploid cottons (Gossypium, subgenus Houzingenia) based on genome sequencing.</title>
        <authorList>
            <person name="Grover C.E."/>
            <person name="Arick M.A. 2nd"/>
            <person name="Thrash A."/>
            <person name="Conover J.L."/>
            <person name="Sanders W.S."/>
            <person name="Peterson D.G."/>
            <person name="Frelichowski J.E."/>
            <person name="Scheffler J.A."/>
            <person name="Scheffler B.E."/>
            <person name="Wendel J.F."/>
        </authorList>
    </citation>
    <scope>NUCLEOTIDE SEQUENCE [LARGE SCALE GENOMIC DNA]</scope>
    <source>
        <strain evidence="1">1</strain>
        <tissue evidence="1">Leaf</tissue>
    </source>
</reference>
<organism evidence="1 2">
    <name type="scientific">Gossypium schwendimanii</name>
    <name type="common">Cotton</name>
    <dbReference type="NCBI Taxonomy" id="34291"/>
    <lineage>
        <taxon>Eukaryota</taxon>
        <taxon>Viridiplantae</taxon>
        <taxon>Streptophyta</taxon>
        <taxon>Embryophyta</taxon>
        <taxon>Tracheophyta</taxon>
        <taxon>Spermatophyta</taxon>
        <taxon>Magnoliopsida</taxon>
        <taxon>eudicotyledons</taxon>
        <taxon>Gunneridae</taxon>
        <taxon>Pentapetalae</taxon>
        <taxon>rosids</taxon>
        <taxon>malvids</taxon>
        <taxon>Malvales</taxon>
        <taxon>Malvaceae</taxon>
        <taxon>Malvoideae</taxon>
        <taxon>Gossypium</taxon>
    </lineage>
</organism>
<feature type="non-terminal residue" evidence="1">
    <location>
        <position position="183"/>
    </location>
</feature>
<sequence length="183" mass="20261">DGPVITGSVIIPGKVTISQSLLGKVPDKFESETKLGIYYTIHIILRDLSGHAIECGIGQWLSTSTAVVDLVATIVLTSQGDQPIYIPVGDEISYADTNVISCILPEVLCNRQMWDAKVLLIVYVTVKIQKIDKVLRQFADTAAIGDYLPWFKVVGKSYLLSPERSSGQIQTNRSHRPQQHIRR</sequence>
<evidence type="ECO:0000313" key="1">
    <source>
        <dbReference type="EMBL" id="MBA0869858.1"/>
    </source>
</evidence>
<gene>
    <name evidence="1" type="ORF">Goshw_004358</name>
</gene>
<dbReference type="EMBL" id="JABFAF010000011">
    <property type="protein sequence ID" value="MBA0869858.1"/>
    <property type="molecule type" value="Genomic_DNA"/>
</dbReference>
<keyword evidence="2" id="KW-1185">Reference proteome</keyword>
<proteinExistence type="predicted"/>
<accession>A0A7J9MFX0</accession>
<comment type="caution">
    <text evidence="1">The sequence shown here is derived from an EMBL/GenBank/DDBJ whole genome shotgun (WGS) entry which is preliminary data.</text>
</comment>